<name>A0A174DWZ5_9FIRM</name>
<organism evidence="1 2">
    <name type="scientific">Roseburia hominis</name>
    <dbReference type="NCBI Taxonomy" id="301301"/>
    <lineage>
        <taxon>Bacteria</taxon>
        <taxon>Bacillati</taxon>
        <taxon>Bacillota</taxon>
        <taxon>Clostridia</taxon>
        <taxon>Lachnospirales</taxon>
        <taxon>Lachnospiraceae</taxon>
        <taxon>Roseburia</taxon>
    </lineage>
</organism>
<dbReference type="GO" id="GO:0008483">
    <property type="term" value="F:transaminase activity"/>
    <property type="evidence" value="ECO:0007669"/>
    <property type="project" value="UniProtKB-KW"/>
</dbReference>
<gene>
    <name evidence="1" type="ORF">DWX93_05090</name>
</gene>
<dbReference type="EMBL" id="QRVL01000002">
    <property type="protein sequence ID" value="RGS41496.1"/>
    <property type="molecule type" value="Genomic_DNA"/>
</dbReference>
<dbReference type="RefSeq" id="WP_014080432.1">
    <property type="nucleotide sequence ID" value="NZ_CAKMUY010000011.1"/>
</dbReference>
<protein>
    <submittedName>
        <fullName evidence="1">Aminotransferase class-III</fullName>
    </submittedName>
</protein>
<accession>A0A174DWZ5</accession>
<evidence type="ECO:0000313" key="2">
    <source>
        <dbReference type="Proteomes" id="UP000266172"/>
    </source>
</evidence>
<sequence length="60" mass="7173">MSREQIWELEENKRSLLRQAYRMKQECPHMSPVGLEYEMYAAIMKEVREITARLQLSAEA</sequence>
<dbReference type="AlphaFoldDB" id="A0A174DWZ5"/>
<reference evidence="1 2" key="1">
    <citation type="submission" date="2018-08" db="EMBL/GenBank/DDBJ databases">
        <title>A genome reference for cultivated species of the human gut microbiota.</title>
        <authorList>
            <person name="Zou Y."/>
            <person name="Xue W."/>
            <person name="Luo G."/>
        </authorList>
    </citation>
    <scope>NUCLEOTIDE SEQUENCE [LARGE SCALE GENOMIC DNA]</scope>
    <source>
        <strain evidence="1 2">AF22-12AC</strain>
    </source>
</reference>
<keyword evidence="1" id="KW-0032">Aminotransferase</keyword>
<dbReference type="GeneID" id="93724061"/>
<comment type="caution">
    <text evidence="1">The sequence shown here is derived from an EMBL/GenBank/DDBJ whole genome shotgun (WGS) entry which is preliminary data.</text>
</comment>
<keyword evidence="1" id="KW-0808">Transferase</keyword>
<evidence type="ECO:0000313" key="1">
    <source>
        <dbReference type="EMBL" id="RGS41496.1"/>
    </source>
</evidence>
<proteinExistence type="predicted"/>
<dbReference type="Proteomes" id="UP000266172">
    <property type="component" value="Unassembled WGS sequence"/>
</dbReference>